<keyword evidence="2" id="KW-1185">Reference proteome</keyword>
<evidence type="ECO:0008006" key="3">
    <source>
        <dbReference type="Google" id="ProtNLM"/>
    </source>
</evidence>
<dbReference type="RefSeq" id="WP_267220135.1">
    <property type="nucleotide sequence ID" value="NZ_JAPCWC010000006.1"/>
</dbReference>
<gene>
    <name evidence="1" type="ORF">ACFFF8_04065</name>
</gene>
<dbReference type="Proteomes" id="UP001589858">
    <property type="component" value="Unassembled WGS sequence"/>
</dbReference>
<proteinExistence type="predicted"/>
<sequence length="81" mass="8898">MTGAELALARKNRGLTEAELGKAIGYRDPARAVRRLEASSAVNSRALTMIKVIFGTVDKDNVRERGARPRMAHPDQLSFAF</sequence>
<comment type="caution">
    <text evidence="1">The sequence shown here is derived from an EMBL/GenBank/DDBJ whole genome shotgun (WGS) entry which is preliminary data.</text>
</comment>
<protein>
    <recommendedName>
        <fullName evidence="3">HTH cro/C1-type domain-containing protein</fullName>
    </recommendedName>
</protein>
<organism evidence="1 2">
    <name type="scientific">Novosphingobium clariflavum</name>
    <dbReference type="NCBI Taxonomy" id="2029884"/>
    <lineage>
        <taxon>Bacteria</taxon>
        <taxon>Pseudomonadati</taxon>
        <taxon>Pseudomonadota</taxon>
        <taxon>Alphaproteobacteria</taxon>
        <taxon>Sphingomonadales</taxon>
        <taxon>Sphingomonadaceae</taxon>
        <taxon>Novosphingobium</taxon>
    </lineage>
</organism>
<reference evidence="1 2" key="1">
    <citation type="submission" date="2024-09" db="EMBL/GenBank/DDBJ databases">
        <authorList>
            <person name="Sun Q."/>
            <person name="Mori K."/>
        </authorList>
    </citation>
    <scope>NUCLEOTIDE SEQUENCE [LARGE SCALE GENOMIC DNA]</scope>
    <source>
        <strain evidence="1 2">CICC 11035S</strain>
    </source>
</reference>
<dbReference type="EMBL" id="JBHLTM010000016">
    <property type="protein sequence ID" value="MFC0683764.1"/>
    <property type="molecule type" value="Genomic_DNA"/>
</dbReference>
<name>A0ABV6S3F2_9SPHN</name>
<accession>A0ABV6S3F2</accession>
<evidence type="ECO:0000313" key="1">
    <source>
        <dbReference type="EMBL" id="MFC0683764.1"/>
    </source>
</evidence>
<evidence type="ECO:0000313" key="2">
    <source>
        <dbReference type="Proteomes" id="UP001589858"/>
    </source>
</evidence>